<proteinExistence type="predicted"/>
<gene>
    <name evidence="1" type="primary">ytxJ</name>
    <name evidence="1" type="ORF">GCM10008106_09810</name>
</gene>
<dbReference type="NCBIfam" id="TIGR04019">
    <property type="entry name" value="B_thiol_YtxJ"/>
    <property type="match status" value="1"/>
</dbReference>
<dbReference type="EMBL" id="BMYF01000004">
    <property type="protein sequence ID" value="GHB30954.1"/>
    <property type="molecule type" value="Genomic_DNA"/>
</dbReference>
<reference evidence="1" key="1">
    <citation type="journal article" date="2014" name="Int. J. Syst. Evol. Microbiol.">
        <title>Complete genome sequence of Corynebacterium casei LMG S-19264T (=DSM 44701T), isolated from a smear-ripened cheese.</title>
        <authorList>
            <consortium name="US DOE Joint Genome Institute (JGI-PGF)"/>
            <person name="Walter F."/>
            <person name="Albersmeier A."/>
            <person name="Kalinowski J."/>
            <person name="Ruckert C."/>
        </authorList>
    </citation>
    <scope>NUCLEOTIDE SEQUENCE</scope>
    <source>
        <strain evidence="1">KCTC 23224</strain>
    </source>
</reference>
<name>A0A8J3CV84_9BACT</name>
<evidence type="ECO:0000313" key="1">
    <source>
        <dbReference type="EMBL" id="GHB30954.1"/>
    </source>
</evidence>
<comment type="caution">
    <text evidence="1">The sequence shown here is derived from an EMBL/GenBank/DDBJ whole genome shotgun (WGS) entry which is preliminary data.</text>
</comment>
<dbReference type="Proteomes" id="UP000642809">
    <property type="component" value="Unassembled WGS sequence"/>
</dbReference>
<evidence type="ECO:0000313" key="2">
    <source>
        <dbReference type="Proteomes" id="UP000642809"/>
    </source>
</evidence>
<protein>
    <submittedName>
        <fullName evidence="1">Thioredoxin family protein</fullName>
    </submittedName>
</protein>
<reference evidence="1" key="2">
    <citation type="submission" date="2020-09" db="EMBL/GenBank/DDBJ databases">
        <authorList>
            <person name="Sun Q."/>
            <person name="Kim S."/>
        </authorList>
    </citation>
    <scope>NUCLEOTIDE SEQUENCE</scope>
    <source>
        <strain evidence="1">KCTC 23224</strain>
    </source>
</reference>
<dbReference type="InterPro" id="IPR022551">
    <property type="entry name" value="BrxC"/>
</dbReference>
<sequence>MQKELFSMQNDWFGVILEVMDWKRLESLEQLAQIKQESQEKPVLIFKHSSRCSISSIAWDRLKRNWKSEDSERISPYFLDLISYREISNTIAREFEVYHESPQIILIKEGKAVYDTSHMGINYHDIMKRI</sequence>
<dbReference type="Pfam" id="PF11009">
    <property type="entry name" value="BrxC"/>
    <property type="match status" value="1"/>
</dbReference>
<keyword evidence="2" id="KW-1185">Reference proteome</keyword>
<organism evidence="1 2">
    <name type="scientific">Mongoliitalea lutea</name>
    <dbReference type="NCBI Taxonomy" id="849756"/>
    <lineage>
        <taxon>Bacteria</taxon>
        <taxon>Pseudomonadati</taxon>
        <taxon>Bacteroidota</taxon>
        <taxon>Cytophagia</taxon>
        <taxon>Cytophagales</taxon>
        <taxon>Cyclobacteriaceae</taxon>
        <taxon>Mongoliitalea</taxon>
    </lineage>
</organism>
<dbReference type="AlphaFoldDB" id="A0A8J3CV84"/>
<accession>A0A8J3CV84</accession>
<dbReference type="Gene3D" id="3.40.30.10">
    <property type="entry name" value="Glutaredoxin"/>
    <property type="match status" value="1"/>
</dbReference>